<evidence type="ECO:0000313" key="4">
    <source>
        <dbReference type="EMBL" id="QOR59295.1"/>
    </source>
</evidence>
<reference evidence="4 5" key="1">
    <citation type="submission" date="2020-07" db="EMBL/GenBank/DDBJ databases">
        <title>Taxonomic proposal: Crassvirales, a new order of highly abundant and diverse bacterial viruses.</title>
        <authorList>
            <person name="Shkoporov A.N."/>
            <person name="Stockdale S.R."/>
            <person name="Guerin E."/>
            <person name="Ross R.P."/>
            <person name="Hill C."/>
        </authorList>
    </citation>
    <scope>NUCLEOTIDE SEQUENCE [LARGE SCALE GENOMIC DNA]</scope>
</reference>
<dbReference type="GO" id="GO:0004519">
    <property type="term" value="F:endonuclease activity"/>
    <property type="evidence" value="ECO:0007669"/>
    <property type="project" value="InterPro"/>
</dbReference>
<protein>
    <recommendedName>
        <fullName evidence="3">GIY-YIG domain-containing protein</fullName>
    </recommendedName>
</protein>
<evidence type="ECO:0000259" key="3">
    <source>
        <dbReference type="PROSITE" id="PS50164"/>
    </source>
</evidence>
<dbReference type="PROSITE" id="PS50164">
    <property type="entry name" value="GIY_YIG"/>
    <property type="match status" value="1"/>
</dbReference>
<dbReference type="Gene3D" id="3.40.1440.10">
    <property type="entry name" value="GIY-YIG endonuclease"/>
    <property type="match status" value="1"/>
</dbReference>
<keyword evidence="5" id="KW-1185">Reference proteome</keyword>
<comment type="cofactor">
    <cofactor evidence="1">
        <name>Mg(2+)</name>
        <dbReference type="ChEBI" id="CHEBI:18420"/>
    </cofactor>
</comment>
<dbReference type="Gene3D" id="1.10.10.10">
    <property type="entry name" value="Winged helix-like DNA-binding domain superfamily/Winged helix DNA-binding domain"/>
    <property type="match status" value="1"/>
</dbReference>
<dbReference type="EMBL" id="MT774388">
    <property type="protein sequence ID" value="QOR59295.1"/>
    <property type="molecule type" value="Genomic_DNA"/>
</dbReference>
<keyword evidence="2" id="KW-0460">Magnesium</keyword>
<dbReference type="NCBIfam" id="TIGR01453">
    <property type="entry name" value="grpIintron_endo"/>
    <property type="match status" value="1"/>
</dbReference>
<evidence type="ECO:0000313" key="5">
    <source>
        <dbReference type="Proteomes" id="UP000593627"/>
    </source>
</evidence>
<dbReference type="CDD" id="cd10437">
    <property type="entry name" value="GIY-YIG_HE_I-TevI_like"/>
    <property type="match status" value="1"/>
</dbReference>
<organism evidence="4 5">
    <name type="scientific">uncultured phage cr112_1</name>
    <dbReference type="NCBI Taxonomy" id="2772072"/>
    <lineage>
        <taxon>Viruses</taxon>
        <taxon>Duplodnaviria</taxon>
        <taxon>Heunggongvirae</taxon>
        <taxon>Uroviricota</taxon>
        <taxon>Caudoviricetes</taxon>
        <taxon>Crassvirales</taxon>
        <taxon>Steigviridae</taxon>
        <taxon>Asinivirinae</taxon>
        <taxon>Kehishuvirus</taxon>
        <taxon>Kehishuvirus splanchnicus</taxon>
    </lineage>
</organism>
<sequence length="212" mass="24969">MEKITRDLKVSGIYCIENKLNHKTYIGSSKNLYQRLLKHFALLRHNKHENAHLQSAWNKYGEESFEWFILEFCDKSILTEREQYCLDLLGGEYNITKKVERNILSKESRIKQGETRRRLHQEGKLDFNFNPVTLYVYDLDGNLLFENPLGLKDTATKLGISPSSICRVTNGTYQQCKGYRFSYKLEQLSPLEVKSNKQNTKYNNYRHCPTIE</sequence>
<evidence type="ECO:0000256" key="2">
    <source>
        <dbReference type="ARBA" id="ARBA00022842"/>
    </source>
</evidence>
<accession>A0A7M1RXX7</accession>
<dbReference type="SMART" id="SM00465">
    <property type="entry name" value="GIYc"/>
    <property type="match status" value="1"/>
</dbReference>
<name>A0A7M1RXX7_9CAUD</name>
<dbReference type="SUPFAM" id="SSF82771">
    <property type="entry name" value="GIY-YIG endonuclease"/>
    <property type="match status" value="1"/>
</dbReference>
<dbReference type="Proteomes" id="UP000593627">
    <property type="component" value="Segment"/>
</dbReference>
<dbReference type="InterPro" id="IPR035901">
    <property type="entry name" value="GIY-YIG_endonuc_sf"/>
</dbReference>
<dbReference type="KEGG" id="vg:65129841"/>
<feature type="domain" description="GIY-YIG" evidence="3">
    <location>
        <begin position="9"/>
        <end position="95"/>
    </location>
</feature>
<dbReference type="InterPro" id="IPR000305">
    <property type="entry name" value="GIY-YIG_endonuc"/>
</dbReference>
<dbReference type="InterPro" id="IPR036388">
    <property type="entry name" value="WH-like_DNA-bd_sf"/>
</dbReference>
<dbReference type="GeneID" id="65129841"/>
<dbReference type="Pfam" id="PF01541">
    <property type="entry name" value="GIY-YIG"/>
    <property type="match status" value="1"/>
</dbReference>
<proteinExistence type="predicted"/>
<evidence type="ECO:0000256" key="1">
    <source>
        <dbReference type="ARBA" id="ARBA00001946"/>
    </source>
</evidence>
<dbReference type="RefSeq" id="YP_010111453.1">
    <property type="nucleotide sequence ID" value="NC_055881.1"/>
</dbReference>
<dbReference type="InterPro" id="IPR006350">
    <property type="entry name" value="Intron_endoG1"/>
</dbReference>